<comment type="caution">
    <text evidence="1">The sequence shown here is derived from an EMBL/GenBank/DDBJ whole genome shotgun (WGS) entry which is preliminary data.</text>
</comment>
<keyword evidence="1" id="KW-0808">Transferase</keyword>
<dbReference type="AlphaFoldDB" id="A0A3E0DI16"/>
<organism evidence="1 2">
    <name type="scientific">Algoriphagus antarcticus</name>
    <dbReference type="NCBI Taxonomy" id="238540"/>
    <lineage>
        <taxon>Bacteria</taxon>
        <taxon>Pseudomonadati</taxon>
        <taxon>Bacteroidota</taxon>
        <taxon>Cytophagia</taxon>
        <taxon>Cytophagales</taxon>
        <taxon>Cyclobacteriaceae</taxon>
        <taxon>Algoriphagus</taxon>
    </lineage>
</organism>
<dbReference type="EMBL" id="QUNF01000027">
    <property type="protein sequence ID" value="REG81413.1"/>
    <property type="molecule type" value="Genomic_DNA"/>
</dbReference>
<evidence type="ECO:0000313" key="2">
    <source>
        <dbReference type="Proteomes" id="UP000256405"/>
    </source>
</evidence>
<evidence type="ECO:0000313" key="1">
    <source>
        <dbReference type="EMBL" id="REG81413.1"/>
    </source>
</evidence>
<keyword evidence="2" id="KW-1185">Reference proteome</keyword>
<dbReference type="Proteomes" id="UP000256405">
    <property type="component" value="Unassembled WGS sequence"/>
</dbReference>
<dbReference type="OrthoDB" id="9768685at2"/>
<dbReference type="GO" id="GO:0016757">
    <property type="term" value="F:glycosyltransferase activity"/>
    <property type="evidence" value="ECO:0007669"/>
    <property type="project" value="TreeGrafter"/>
</dbReference>
<dbReference type="PANTHER" id="PTHR45947:SF3">
    <property type="entry name" value="SULFOQUINOVOSYL TRANSFERASE SQD2"/>
    <property type="match status" value="1"/>
</dbReference>
<gene>
    <name evidence="1" type="ORF">C8N25_12761</name>
</gene>
<reference evidence="1 2" key="1">
    <citation type="submission" date="2018-08" db="EMBL/GenBank/DDBJ databases">
        <title>Genomic Encyclopedia of Archaeal and Bacterial Type Strains, Phase II (KMG-II): from individual species to whole genera.</title>
        <authorList>
            <person name="Goeker M."/>
        </authorList>
    </citation>
    <scope>NUCLEOTIDE SEQUENCE [LARGE SCALE GENOMIC DNA]</scope>
    <source>
        <strain evidence="1 2">DSM 15986</strain>
    </source>
</reference>
<sequence>MYKVVQIQLFDKSAGSSALRLHNGLSKSDIYRSNGISLFKDDITNEGFEYLGKWPQLIAYANNFIERKFCRYDSSKFGLYSYPLIGTDISKLKLIRDADVIYIHWVLLGFFDFTSFENIFKLNKKVFIVMHDMWFMTGGCHHVMDCKLYKENCQACPIFPEDPSIASSQHVKKYKLISKYGNMLEFITPSLWLKNLALKSSLLKNQKIHFIPNYFDSHHFKVDSQNEARALLSIDPTKLVVCFGAVNISSIYKGWSFLKKAFIHLKEMFSYDQLEVVIFGNGDLDEFENSIDFKIHYLGFLKDENKIALAYKVSDVFVIPSILDNQPTTIVESMNCGVPVVGFNLCGIPEMIQHKKTGYIAEAYNSYDLANGIRYCLNHDLDVKLMDDYKPGNVLAAHYKLLNP</sequence>
<dbReference type="InterPro" id="IPR050194">
    <property type="entry name" value="Glycosyltransferase_grp1"/>
</dbReference>
<dbReference type="PANTHER" id="PTHR45947">
    <property type="entry name" value="SULFOQUINOVOSYL TRANSFERASE SQD2"/>
    <property type="match status" value="1"/>
</dbReference>
<name>A0A3E0DI16_9BACT</name>
<protein>
    <submittedName>
        <fullName evidence="1">Glycosyltransferase involved in cell wall biosynthesis</fullName>
    </submittedName>
</protein>
<dbReference type="SUPFAM" id="SSF53756">
    <property type="entry name" value="UDP-Glycosyltransferase/glycogen phosphorylase"/>
    <property type="match status" value="1"/>
</dbReference>
<dbReference type="RefSeq" id="WP_086542968.1">
    <property type="nucleotide sequence ID" value="NZ_MSSW01000058.1"/>
</dbReference>
<dbReference type="Gene3D" id="3.40.50.2000">
    <property type="entry name" value="Glycogen Phosphorylase B"/>
    <property type="match status" value="2"/>
</dbReference>
<dbReference type="Pfam" id="PF13692">
    <property type="entry name" value="Glyco_trans_1_4"/>
    <property type="match status" value="1"/>
</dbReference>
<accession>A0A3E0DI16</accession>
<proteinExistence type="predicted"/>